<organism evidence="2 3">
    <name type="scientific">Digitaria exilis</name>
    <dbReference type="NCBI Taxonomy" id="1010633"/>
    <lineage>
        <taxon>Eukaryota</taxon>
        <taxon>Viridiplantae</taxon>
        <taxon>Streptophyta</taxon>
        <taxon>Embryophyta</taxon>
        <taxon>Tracheophyta</taxon>
        <taxon>Spermatophyta</taxon>
        <taxon>Magnoliopsida</taxon>
        <taxon>Liliopsida</taxon>
        <taxon>Poales</taxon>
        <taxon>Poaceae</taxon>
        <taxon>PACMAD clade</taxon>
        <taxon>Panicoideae</taxon>
        <taxon>Panicodae</taxon>
        <taxon>Paniceae</taxon>
        <taxon>Anthephorinae</taxon>
        <taxon>Digitaria</taxon>
    </lineage>
</organism>
<gene>
    <name evidence="2" type="ORF">HU200_036540</name>
</gene>
<accession>A0A835EKB9</accession>
<dbReference type="EMBL" id="JACEFO010001880">
    <property type="protein sequence ID" value="KAF8696898.1"/>
    <property type="molecule type" value="Genomic_DNA"/>
</dbReference>
<name>A0A835EKB9_9POAL</name>
<keyword evidence="3" id="KW-1185">Reference proteome</keyword>
<protein>
    <submittedName>
        <fullName evidence="2">Uncharacterized protein</fullName>
    </submittedName>
</protein>
<evidence type="ECO:0000256" key="1">
    <source>
        <dbReference type="SAM" id="MobiDB-lite"/>
    </source>
</evidence>
<feature type="compositionally biased region" description="Acidic residues" evidence="1">
    <location>
        <begin position="152"/>
        <end position="163"/>
    </location>
</feature>
<feature type="region of interest" description="Disordered" evidence="1">
    <location>
        <begin position="146"/>
        <end position="168"/>
    </location>
</feature>
<dbReference type="Proteomes" id="UP000636709">
    <property type="component" value="Unassembled WGS sequence"/>
</dbReference>
<dbReference type="AlphaFoldDB" id="A0A835EKB9"/>
<proteinExistence type="predicted"/>
<evidence type="ECO:0000313" key="2">
    <source>
        <dbReference type="EMBL" id="KAF8696898.1"/>
    </source>
</evidence>
<comment type="caution">
    <text evidence="2">The sequence shown here is derived from an EMBL/GenBank/DDBJ whole genome shotgun (WGS) entry which is preliminary data.</text>
</comment>
<reference evidence="2" key="1">
    <citation type="submission" date="2020-07" db="EMBL/GenBank/DDBJ databases">
        <title>Genome sequence and genetic diversity analysis of an under-domesticated orphan crop, white fonio (Digitaria exilis).</title>
        <authorList>
            <person name="Bennetzen J.L."/>
            <person name="Chen S."/>
            <person name="Ma X."/>
            <person name="Wang X."/>
            <person name="Yssel A.E.J."/>
            <person name="Chaluvadi S.R."/>
            <person name="Johnson M."/>
            <person name="Gangashetty P."/>
            <person name="Hamidou F."/>
            <person name="Sanogo M.D."/>
            <person name="Zwaenepoel A."/>
            <person name="Wallace J."/>
            <person name="Van De Peer Y."/>
            <person name="Van Deynze A."/>
        </authorList>
    </citation>
    <scope>NUCLEOTIDE SEQUENCE</scope>
    <source>
        <tissue evidence="2">Leaves</tissue>
    </source>
</reference>
<evidence type="ECO:0000313" key="3">
    <source>
        <dbReference type="Proteomes" id="UP000636709"/>
    </source>
</evidence>
<sequence length="190" mass="20142">MKRSGSELEHGESSYCSGFGRDGRSLVDFGPLVALLVMLTASSGSSSSPWLLLLEPAVVGVAFLLAAPSATTSPSRPLLSLPGLASMASTAAKGAARPDLHYHLASASSPLRRRRLRVEVAAGTVPFTAPSTDSLRRMPGRIAPAPAAAEEVGQDDDDDEWLEDPVGHPLYDSGYEQWRWQPTVCGGRTR</sequence>